<dbReference type="AlphaFoldDB" id="A0A7R6PCV5"/>
<feature type="domain" description="Response regulatory" evidence="3">
    <location>
        <begin position="72"/>
        <end position="187"/>
    </location>
</feature>
<keyword evidence="1 2" id="KW-0597">Phosphoprotein</keyword>
<dbReference type="Proteomes" id="UP000595663">
    <property type="component" value="Chromosome"/>
</dbReference>
<dbReference type="Gene3D" id="3.40.50.2300">
    <property type="match status" value="1"/>
</dbReference>
<dbReference type="GO" id="GO:0000160">
    <property type="term" value="P:phosphorelay signal transduction system"/>
    <property type="evidence" value="ECO:0007669"/>
    <property type="project" value="InterPro"/>
</dbReference>
<dbReference type="InterPro" id="IPR011006">
    <property type="entry name" value="CheY-like_superfamily"/>
</dbReference>
<gene>
    <name evidence="4" type="ORF">AMJAP_1171</name>
</gene>
<dbReference type="PROSITE" id="PS50110">
    <property type="entry name" value="RESPONSE_REGULATORY"/>
    <property type="match status" value="1"/>
</dbReference>
<dbReference type="OrthoDB" id="5703386at2"/>
<name>A0A7R6PCV5_9GAMM</name>
<evidence type="ECO:0000313" key="4">
    <source>
        <dbReference type="EMBL" id="BBB25766.1"/>
    </source>
</evidence>
<dbReference type="InterPro" id="IPR041657">
    <property type="entry name" value="HTH_17"/>
</dbReference>
<dbReference type="InterPro" id="IPR009061">
    <property type="entry name" value="DNA-bd_dom_put_sf"/>
</dbReference>
<sequence length="193" mass="21252">MKTLTSGDIANYLDVTQRTVIRWINSGQLKGFKLPGRGNNRIQVVDFIGFLKENGMPIPDQLQQEVNSISANVLLIDDEPAVIRAMTRALKPLNQKIYSASDGFHAGLLLQQLQPAIVVLDLNMPGMDGFSVIRHIRDEQKNSTIRILVVSALADQQLDHAIAIGADAVLSKPFSNAQLRKTISEWLDPTVGI</sequence>
<organism evidence="4 5">
    <name type="scientific">Amphritea japonica ATCC BAA-1530</name>
    <dbReference type="NCBI Taxonomy" id="1278309"/>
    <lineage>
        <taxon>Bacteria</taxon>
        <taxon>Pseudomonadati</taxon>
        <taxon>Pseudomonadota</taxon>
        <taxon>Gammaproteobacteria</taxon>
        <taxon>Oceanospirillales</taxon>
        <taxon>Oceanospirillaceae</taxon>
        <taxon>Amphritea</taxon>
    </lineage>
</organism>
<evidence type="ECO:0000259" key="3">
    <source>
        <dbReference type="PROSITE" id="PS50110"/>
    </source>
</evidence>
<evidence type="ECO:0000256" key="2">
    <source>
        <dbReference type="PROSITE-ProRule" id="PRU00169"/>
    </source>
</evidence>
<dbReference type="InterPro" id="IPR001789">
    <property type="entry name" value="Sig_transdc_resp-reg_receiver"/>
</dbReference>
<dbReference type="PANTHER" id="PTHR44591:SF3">
    <property type="entry name" value="RESPONSE REGULATORY DOMAIN-CONTAINING PROTEIN"/>
    <property type="match status" value="1"/>
</dbReference>
<dbReference type="CDD" id="cd00156">
    <property type="entry name" value="REC"/>
    <property type="match status" value="1"/>
</dbReference>
<protein>
    <submittedName>
        <fullName evidence="4">Two-component system response regulator</fullName>
    </submittedName>
</protein>
<dbReference type="SUPFAM" id="SSF46955">
    <property type="entry name" value="Putative DNA-binding domain"/>
    <property type="match status" value="1"/>
</dbReference>
<evidence type="ECO:0000256" key="1">
    <source>
        <dbReference type="ARBA" id="ARBA00022553"/>
    </source>
</evidence>
<dbReference type="PANTHER" id="PTHR44591">
    <property type="entry name" value="STRESS RESPONSE REGULATOR PROTEIN 1"/>
    <property type="match status" value="1"/>
</dbReference>
<dbReference type="Pfam" id="PF00072">
    <property type="entry name" value="Response_reg"/>
    <property type="match status" value="1"/>
</dbReference>
<evidence type="ECO:0000313" key="5">
    <source>
        <dbReference type="Proteomes" id="UP000595663"/>
    </source>
</evidence>
<dbReference type="EMBL" id="AP014545">
    <property type="protein sequence ID" value="BBB25766.1"/>
    <property type="molecule type" value="Genomic_DNA"/>
</dbReference>
<dbReference type="SUPFAM" id="SSF52172">
    <property type="entry name" value="CheY-like"/>
    <property type="match status" value="1"/>
</dbReference>
<dbReference type="KEGG" id="ajp:AMJAP_1171"/>
<dbReference type="Pfam" id="PF12728">
    <property type="entry name" value="HTH_17"/>
    <property type="match status" value="1"/>
</dbReference>
<keyword evidence="5" id="KW-1185">Reference proteome</keyword>
<proteinExistence type="predicted"/>
<reference evidence="4 5" key="1">
    <citation type="journal article" date="2008" name="Int. J. Syst. Evol. Microbiol.">
        <title>Amphritea japonica sp. nov. and Amphritea balenae sp. nov., isolated from the sediment adjacent to sperm whale carcasses off Kagoshima, Japan.</title>
        <authorList>
            <person name="Miyazaki M."/>
            <person name="Nogi Y."/>
            <person name="Fujiwara Y."/>
            <person name="Kawato M."/>
            <person name="Nagahama T."/>
            <person name="Kubokawa K."/>
            <person name="Horikoshi K."/>
        </authorList>
    </citation>
    <scope>NUCLEOTIDE SEQUENCE [LARGE SCALE GENOMIC DNA]</scope>
    <source>
        <strain evidence="4 5">ATCC BAA-1530</strain>
    </source>
</reference>
<accession>A0A7R6PCV5</accession>
<dbReference type="SMART" id="SM00448">
    <property type="entry name" value="REC"/>
    <property type="match status" value="1"/>
</dbReference>
<dbReference type="InterPro" id="IPR050595">
    <property type="entry name" value="Bact_response_regulator"/>
</dbReference>
<feature type="modified residue" description="4-aspartylphosphate" evidence="2">
    <location>
        <position position="121"/>
    </location>
</feature>
<dbReference type="RefSeq" id="WP_019621364.1">
    <property type="nucleotide sequence ID" value="NZ_AP014545.1"/>
</dbReference>